<reference evidence="1" key="2">
    <citation type="submission" date="2016-02" db="EMBL/GenBank/DDBJ databases">
        <authorList>
            <person name="Wen L."/>
            <person name="He K."/>
            <person name="Yang H."/>
        </authorList>
    </citation>
    <scope>NUCLEOTIDE SEQUENCE</scope>
</reference>
<dbReference type="AlphaFoldDB" id="A0A142BVV9"/>
<proteinExistence type="predicted"/>
<evidence type="ECO:0000313" key="1">
    <source>
        <dbReference type="EMBL" id="AMP42247.1"/>
    </source>
</evidence>
<accession>A0A142BVV9</accession>
<protein>
    <submittedName>
        <fullName evidence="1">Uncharacterized protein</fullName>
    </submittedName>
</protein>
<dbReference type="EMBL" id="KU736871">
    <property type="protein sequence ID" value="AMP42247.1"/>
    <property type="molecule type" value="Genomic_DNA"/>
</dbReference>
<reference evidence="1" key="1">
    <citation type="journal article" date="2016" name="Appl. Environ. Microbiol.">
        <title>Diversity of the Tetracycline Mobilome within a Chinese Pig Manure Sample.</title>
        <authorList>
            <person name="Leclercq S.O."/>
            <person name="Wang C."/>
            <person name="Zhu Y."/>
            <person name="Wu H."/>
            <person name="Du X."/>
            <person name="Liu Z."/>
            <person name="Feng J."/>
        </authorList>
    </citation>
    <scope>NUCLEOTIDE SEQUENCE</scope>
</reference>
<organism evidence="1">
    <name type="scientific">uncultured bacterium IN-06</name>
    <dbReference type="NCBI Taxonomy" id="1805584"/>
    <lineage>
        <taxon>Bacteria</taxon>
        <taxon>environmental samples</taxon>
    </lineage>
</organism>
<name>A0A142BVV9_9BACT</name>
<sequence>MEILCIVLMIPFYLAICKCVDDARIEFEELQKWIEDSK</sequence>